<dbReference type="EMBL" id="JACOPE010000001">
    <property type="protein sequence ID" value="MBC5682286.1"/>
    <property type="molecule type" value="Genomic_DNA"/>
</dbReference>
<reference evidence="2 3" key="1">
    <citation type="submission" date="2020-08" db="EMBL/GenBank/DDBJ databases">
        <title>Genome public.</title>
        <authorList>
            <person name="Liu C."/>
            <person name="Sun Q."/>
        </authorList>
    </citation>
    <scope>NUCLEOTIDE SEQUENCE [LARGE SCALE GENOMIC DNA]</scope>
    <source>
        <strain evidence="2 3">NSJ-13</strain>
    </source>
</reference>
<evidence type="ECO:0000313" key="2">
    <source>
        <dbReference type="EMBL" id="MBC5682286.1"/>
    </source>
</evidence>
<dbReference type="Proteomes" id="UP000631576">
    <property type="component" value="Unassembled WGS sequence"/>
</dbReference>
<organism evidence="2 3">
    <name type="scientific">Ruminococcus hominis</name>
    <dbReference type="NCBI Taxonomy" id="2763065"/>
    <lineage>
        <taxon>Bacteria</taxon>
        <taxon>Bacillati</taxon>
        <taxon>Bacillota</taxon>
        <taxon>Clostridia</taxon>
        <taxon>Eubacteriales</taxon>
        <taxon>Oscillospiraceae</taxon>
        <taxon>Ruminococcus</taxon>
    </lineage>
</organism>
<keyword evidence="1" id="KW-0175">Coiled coil</keyword>
<protein>
    <submittedName>
        <fullName evidence="2">ATPase</fullName>
    </submittedName>
</protein>
<comment type="caution">
    <text evidence="2">The sequence shown here is derived from an EMBL/GenBank/DDBJ whole genome shotgun (WGS) entry which is preliminary data.</text>
</comment>
<dbReference type="Gene3D" id="1.20.5.2950">
    <property type="match status" value="1"/>
</dbReference>
<gene>
    <name evidence="2" type="ORF">H8S40_01595</name>
</gene>
<evidence type="ECO:0000256" key="1">
    <source>
        <dbReference type="SAM" id="Coils"/>
    </source>
</evidence>
<evidence type="ECO:0000313" key="3">
    <source>
        <dbReference type="Proteomes" id="UP000631576"/>
    </source>
</evidence>
<sequence length="103" mass="11571">MVEETIQVIRETEAKADAITRDAEVKGNQIVDDAEKQAKQWKEEQLAVMEEKMQKAMTDAREEGERVQAETLSKIEKEVVALKELASVKEEEAVSLVIAQLVS</sequence>
<proteinExistence type="predicted"/>
<name>A0ABR7G4B9_9FIRM</name>
<keyword evidence="3" id="KW-1185">Reference proteome</keyword>
<accession>A0ABR7G4B9</accession>
<dbReference type="RefSeq" id="WP_022075271.1">
    <property type="nucleotide sequence ID" value="NZ_JACOPE010000001.1"/>
</dbReference>
<feature type="coiled-coil region" evidence="1">
    <location>
        <begin position="31"/>
        <end position="92"/>
    </location>
</feature>